<keyword evidence="2" id="KW-1185">Reference proteome</keyword>
<name>A0A917MXU8_9BACT</name>
<evidence type="ECO:0000313" key="2">
    <source>
        <dbReference type="Proteomes" id="UP000627292"/>
    </source>
</evidence>
<gene>
    <name evidence="1" type="ORF">GCM10011379_38750</name>
</gene>
<reference evidence="1" key="1">
    <citation type="journal article" date="2014" name="Int. J. Syst. Evol. Microbiol.">
        <title>Complete genome sequence of Corynebacterium casei LMG S-19264T (=DSM 44701T), isolated from a smear-ripened cheese.</title>
        <authorList>
            <consortium name="US DOE Joint Genome Institute (JGI-PGF)"/>
            <person name="Walter F."/>
            <person name="Albersmeier A."/>
            <person name="Kalinowski J."/>
            <person name="Ruckert C."/>
        </authorList>
    </citation>
    <scope>NUCLEOTIDE SEQUENCE</scope>
    <source>
        <strain evidence="1">CGMCC 1.15290</strain>
    </source>
</reference>
<dbReference type="Proteomes" id="UP000627292">
    <property type="component" value="Unassembled WGS sequence"/>
</dbReference>
<dbReference type="RefSeq" id="WP_188955416.1">
    <property type="nucleotide sequence ID" value="NZ_BMIB01000004.1"/>
</dbReference>
<sequence length="52" mass="5899">MKAKETKTDGLVKVSEVGLLSLVALKLKDRVLFPEKVERAREYLKKVKIVNS</sequence>
<reference evidence="1" key="2">
    <citation type="submission" date="2020-09" db="EMBL/GenBank/DDBJ databases">
        <authorList>
            <person name="Sun Q."/>
            <person name="Zhou Y."/>
        </authorList>
    </citation>
    <scope>NUCLEOTIDE SEQUENCE</scope>
    <source>
        <strain evidence="1">CGMCC 1.15290</strain>
    </source>
</reference>
<organism evidence="1 2">
    <name type="scientific">Filimonas zeae</name>
    <dbReference type="NCBI Taxonomy" id="1737353"/>
    <lineage>
        <taxon>Bacteria</taxon>
        <taxon>Pseudomonadati</taxon>
        <taxon>Bacteroidota</taxon>
        <taxon>Chitinophagia</taxon>
        <taxon>Chitinophagales</taxon>
        <taxon>Chitinophagaceae</taxon>
        <taxon>Filimonas</taxon>
    </lineage>
</organism>
<dbReference type="AlphaFoldDB" id="A0A917MXU8"/>
<proteinExistence type="predicted"/>
<dbReference type="EMBL" id="BMIB01000004">
    <property type="protein sequence ID" value="GGH75300.1"/>
    <property type="molecule type" value="Genomic_DNA"/>
</dbReference>
<evidence type="ECO:0000313" key="1">
    <source>
        <dbReference type="EMBL" id="GGH75300.1"/>
    </source>
</evidence>
<protein>
    <submittedName>
        <fullName evidence="1">Uncharacterized protein</fullName>
    </submittedName>
</protein>
<accession>A0A917MXU8</accession>
<comment type="caution">
    <text evidence="1">The sequence shown here is derived from an EMBL/GenBank/DDBJ whole genome shotgun (WGS) entry which is preliminary data.</text>
</comment>